<dbReference type="GO" id="GO:0005794">
    <property type="term" value="C:Golgi apparatus"/>
    <property type="evidence" value="ECO:0007669"/>
    <property type="project" value="TreeGrafter"/>
</dbReference>
<evidence type="ECO:0000313" key="2">
    <source>
        <dbReference type="Proteomes" id="UP000836841"/>
    </source>
</evidence>
<dbReference type="InterPro" id="IPR019308">
    <property type="entry name" value="TMEM214"/>
</dbReference>
<proteinExistence type="predicted"/>
<dbReference type="EMBL" id="OU466861">
    <property type="protein sequence ID" value="CAH2067197.1"/>
    <property type="molecule type" value="Genomic_DNA"/>
</dbReference>
<accession>A0AAU9SG33</accession>
<dbReference type="GO" id="GO:0005783">
    <property type="term" value="C:endoplasmic reticulum"/>
    <property type="evidence" value="ECO:0007669"/>
    <property type="project" value="TreeGrafter"/>
</dbReference>
<dbReference type="AlphaFoldDB" id="A0AAU9SG33"/>
<dbReference type="PANTHER" id="PTHR13448">
    <property type="entry name" value="TRANSMEMBRANE PROTEIN 214"/>
    <property type="match status" value="1"/>
</dbReference>
<feature type="non-terminal residue" evidence="1">
    <location>
        <position position="1"/>
    </location>
</feature>
<dbReference type="Proteomes" id="UP000836841">
    <property type="component" value="Chromosome 5"/>
</dbReference>
<dbReference type="PANTHER" id="PTHR13448:SF13">
    <property type="entry name" value="(RAPE) HYPOTHETICAL PROTEIN"/>
    <property type="match status" value="1"/>
</dbReference>
<reference evidence="1 2" key="1">
    <citation type="submission" date="2022-03" db="EMBL/GenBank/DDBJ databases">
        <authorList>
            <person name="Nunn A."/>
            <person name="Chopra R."/>
            <person name="Nunn A."/>
            <person name="Contreras Garrido A."/>
        </authorList>
    </citation>
    <scope>NUCLEOTIDE SEQUENCE [LARGE SCALE GENOMIC DNA]</scope>
</reference>
<protein>
    <submittedName>
        <fullName evidence="1">Uncharacterized protein</fullName>
    </submittedName>
</protein>
<organism evidence="1 2">
    <name type="scientific">Thlaspi arvense</name>
    <name type="common">Field penny-cress</name>
    <dbReference type="NCBI Taxonomy" id="13288"/>
    <lineage>
        <taxon>Eukaryota</taxon>
        <taxon>Viridiplantae</taxon>
        <taxon>Streptophyta</taxon>
        <taxon>Embryophyta</taxon>
        <taxon>Tracheophyta</taxon>
        <taxon>Spermatophyta</taxon>
        <taxon>Magnoliopsida</taxon>
        <taxon>eudicotyledons</taxon>
        <taxon>Gunneridae</taxon>
        <taxon>Pentapetalae</taxon>
        <taxon>rosids</taxon>
        <taxon>malvids</taxon>
        <taxon>Brassicales</taxon>
        <taxon>Brassicaceae</taxon>
        <taxon>Thlaspideae</taxon>
        <taxon>Thlaspi</taxon>
    </lineage>
</organism>
<gene>
    <name evidence="1" type="ORF">TAV2_LOCUS15955</name>
</gene>
<evidence type="ECO:0000313" key="1">
    <source>
        <dbReference type="EMBL" id="CAH2067197.1"/>
    </source>
</evidence>
<keyword evidence="2" id="KW-1185">Reference proteome</keyword>
<sequence>MAQASRGDLFAGLYSWAHNLLPLASNKKCCSPYILSNPKTRNILVNEAVRKGERLIPLLSFEILLQLTFLAPFARVK</sequence>
<name>A0AAU9SG33_THLAR</name>